<protein>
    <submittedName>
        <fullName evidence="6">Pectate lyase</fullName>
        <ecNumber evidence="6">4.2.2.2</ecNumber>
    </submittedName>
</protein>
<name>A0A841C2M8_9ACTN</name>
<evidence type="ECO:0000256" key="1">
    <source>
        <dbReference type="ARBA" id="ARBA00023239"/>
    </source>
</evidence>
<evidence type="ECO:0000256" key="3">
    <source>
        <dbReference type="SAM" id="MobiDB-lite"/>
    </source>
</evidence>
<keyword evidence="2" id="KW-0119">Carbohydrate metabolism</keyword>
<keyword evidence="2" id="KW-0964">Secreted</keyword>
<dbReference type="PROSITE" id="PS51257">
    <property type="entry name" value="PROKAR_LIPOPROTEIN"/>
    <property type="match status" value="1"/>
</dbReference>
<keyword evidence="2" id="KW-0624">Polysaccharide degradation</keyword>
<feature type="region of interest" description="Disordered" evidence="3">
    <location>
        <begin position="54"/>
        <end position="74"/>
    </location>
</feature>
<feature type="region of interest" description="Disordered" evidence="3">
    <location>
        <begin position="209"/>
        <end position="240"/>
    </location>
</feature>
<dbReference type="InterPro" id="IPR045032">
    <property type="entry name" value="PEL"/>
</dbReference>
<proteinExistence type="inferred from homology"/>
<dbReference type="InterPro" id="IPR012334">
    <property type="entry name" value="Pectin_lyas_fold"/>
</dbReference>
<keyword evidence="7" id="KW-1185">Reference proteome</keyword>
<keyword evidence="4" id="KW-0732">Signal</keyword>
<gene>
    <name evidence="6" type="ORF">F4553_006993</name>
</gene>
<dbReference type="SUPFAM" id="SSF49899">
    <property type="entry name" value="Concanavalin A-like lectins/glucanases"/>
    <property type="match status" value="1"/>
</dbReference>
<dbReference type="InterPro" id="IPR013320">
    <property type="entry name" value="ConA-like_dom_sf"/>
</dbReference>
<evidence type="ECO:0000313" key="6">
    <source>
        <dbReference type="EMBL" id="MBB5873559.1"/>
    </source>
</evidence>
<dbReference type="RefSeq" id="WP_312875500.1">
    <property type="nucleotide sequence ID" value="NZ_JACHMN010000003.1"/>
</dbReference>
<evidence type="ECO:0000256" key="2">
    <source>
        <dbReference type="RuleBase" id="RU361173"/>
    </source>
</evidence>
<comment type="caution">
    <text evidence="6">The sequence shown here is derived from an EMBL/GenBank/DDBJ whole genome shotgun (WGS) entry which is preliminary data.</text>
</comment>
<comment type="similarity">
    <text evidence="2">Belongs to the polysaccharide lyase 1 family.</text>
</comment>
<dbReference type="Proteomes" id="UP000587527">
    <property type="component" value="Unassembled WGS sequence"/>
</dbReference>
<reference evidence="6 7" key="1">
    <citation type="submission" date="2020-08" db="EMBL/GenBank/DDBJ databases">
        <title>Sequencing the genomes of 1000 actinobacteria strains.</title>
        <authorList>
            <person name="Klenk H.-P."/>
        </authorList>
    </citation>
    <scope>NUCLEOTIDE SEQUENCE [LARGE SCALE GENOMIC DNA]</scope>
    <source>
        <strain evidence="6 7">DSM 45362</strain>
    </source>
</reference>
<dbReference type="GO" id="GO:0000272">
    <property type="term" value="P:polysaccharide catabolic process"/>
    <property type="evidence" value="ECO:0007669"/>
    <property type="project" value="UniProtKB-KW"/>
</dbReference>
<feature type="chain" id="PRO_5039510904" evidence="4">
    <location>
        <begin position="31"/>
        <end position="526"/>
    </location>
</feature>
<dbReference type="Gene3D" id="2.60.120.560">
    <property type="entry name" value="Exo-inulinase, domain 1"/>
    <property type="match status" value="1"/>
</dbReference>
<dbReference type="Gene3D" id="2.160.20.10">
    <property type="entry name" value="Single-stranded right-handed beta-helix, Pectin lyase-like"/>
    <property type="match status" value="1"/>
</dbReference>
<dbReference type="GO" id="GO:0030570">
    <property type="term" value="F:pectate lyase activity"/>
    <property type="evidence" value="ECO:0007669"/>
    <property type="project" value="UniProtKB-EC"/>
</dbReference>
<dbReference type="SMART" id="SM00710">
    <property type="entry name" value="PbH1"/>
    <property type="match status" value="4"/>
</dbReference>
<dbReference type="InterPro" id="IPR011050">
    <property type="entry name" value="Pectin_lyase_fold/virulence"/>
</dbReference>
<comment type="subcellular location">
    <subcellularLocation>
        <location evidence="2">Secreted</location>
    </subcellularLocation>
</comment>
<evidence type="ECO:0000259" key="5">
    <source>
        <dbReference type="SMART" id="SM00656"/>
    </source>
</evidence>
<evidence type="ECO:0000256" key="4">
    <source>
        <dbReference type="SAM" id="SignalP"/>
    </source>
</evidence>
<keyword evidence="1 2" id="KW-0456">Lyase</keyword>
<dbReference type="EMBL" id="JACHMN010000003">
    <property type="protein sequence ID" value="MBB5873559.1"/>
    <property type="molecule type" value="Genomic_DNA"/>
</dbReference>
<sequence>MSPRRRSRTGWAAIGAAALACALAATMSLAAAASAATLYSDDFEDGDSAGWSTSGGSWSVGTDGSRVLQQSGTSSDARARAGSATWTDYTVSVRVKPTAFNGSNRFVAVLARAQSATSYYYLALRSANVVELKKLVGGASTTLASTSVPVSTGTWVTLSLQVAGSSLRGTVNGGSVLTATDTQFATGQVGVATYYAGAAFDDVTVTDAVVGSPSPSTPNSPSPSTSASPPPQPPAGQADGFASVTALGLNGTTGGVGGPTVTVTTTAGLLAAIDTTGPLVIRVQGTINITSKQGVRPNKTIVGVGTTAVVNGGGFDFYRSSNVIVRNIRFTNAEDDAINVGQNSHHIWLDHNEFVNPVDGSIDIVRGAEYVTVSWNWFRGTDKSMLIGHSDGAAAEDVGHLKVSIHHNYFDGSVQRHPRVRFGEPVHVYNNYFRANTLYGVASTMNAGVLVEGNYFSGVPFPCYSAGGYADSGPGRLVQRGNIFVGSGPCEVSGSVTEPSGFYAYTLDNPAILPTTVPAGAGVGRI</sequence>
<dbReference type="PANTHER" id="PTHR31683">
    <property type="entry name" value="PECTATE LYASE 18-RELATED"/>
    <property type="match status" value="1"/>
</dbReference>
<dbReference type="PANTHER" id="PTHR31683:SF18">
    <property type="entry name" value="PECTATE LYASE 21-RELATED"/>
    <property type="match status" value="1"/>
</dbReference>
<dbReference type="Pfam" id="PF00544">
    <property type="entry name" value="Pectate_lyase_4"/>
    <property type="match status" value="1"/>
</dbReference>
<feature type="compositionally biased region" description="Low complexity" evidence="3">
    <location>
        <begin position="54"/>
        <end position="65"/>
    </location>
</feature>
<evidence type="ECO:0000313" key="7">
    <source>
        <dbReference type="Proteomes" id="UP000587527"/>
    </source>
</evidence>
<dbReference type="EC" id="4.2.2.2" evidence="6"/>
<feature type="domain" description="Pectate lyase" evidence="5">
    <location>
        <begin position="256"/>
        <end position="462"/>
    </location>
</feature>
<organism evidence="6 7">
    <name type="scientific">Allocatelliglobosispora scoriae</name>
    <dbReference type="NCBI Taxonomy" id="643052"/>
    <lineage>
        <taxon>Bacteria</taxon>
        <taxon>Bacillati</taxon>
        <taxon>Actinomycetota</taxon>
        <taxon>Actinomycetes</taxon>
        <taxon>Micromonosporales</taxon>
        <taxon>Micromonosporaceae</taxon>
        <taxon>Allocatelliglobosispora</taxon>
    </lineage>
</organism>
<dbReference type="AlphaFoldDB" id="A0A841C2M8"/>
<dbReference type="InterPro" id="IPR006626">
    <property type="entry name" value="PbH1"/>
</dbReference>
<dbReference type="GO" id="GO:0005576">
    <property type="term" value="C:extracellular region"/>
    <property type="evidence" value="ECO:0007669"/>
    <property type="project" value="UniProtKB-SubCell"/>
</dbReference>
<dbReference type="SUPFAM" id="SSF51126">
    <property type="entry name" value="Pectin lyase-like"/>
    <property type="match status" value="1"/>
</dbReference>
<accession>A0A841C2M8</accession>
<dbReference type="SMART" id="SM00656">
    <property type="entry name" value="Amb_all"/>
    <property type="match status" value="1"/>
</dbReference>
<dbReference type="InterPro" id="IPR002022">
    <property type="entry name" value="Pec_lyase"/>
</dbReference>
<feature type="signal peptide" evidence="4">
    <location>
        <begin position="1"/>
        <end position="30"/>
    </location>
</feature>